<dbReference type="RefSeq" id="WP_110019494.1">
    <property type="nucleotide sequence ID" value="NZ_QGTJ01000009.1"/>
</dbReference>
<dbReference type="AlphaFoldDB" id="A0A317MSA8"/>
<evidence type="ECO:0000256" key="3">
    <source>
        <dbReference type="ARBA" id="ARBA00022989"/>
    </source>
</evidence>
<organism evidence="6 7">
    <name type="scientific">Plasticicumulans acidivorans</name>
    <dbReference type="NCBI Taxonomy" id="886464"/>
    <lineage>
        <taxon>Bacteria</taxon>
        <taxon>Pseudomonadati</taxon>
        <taxon>Pseudomonadota</taxon>
        <taxon>Gammaproteobacteria</taxon>
        <taxon>Candidatus Competibacteraceae</taxon>
        <taxon>Plasticicumulans</taxon>
    </lineage>
</organism>
<keyword evidence="3 5" id="KW-1133">Transmembrane helix</keyword>
<evidence type="ECO:0000256" key="2">
    <source>
        <dbReference type="ARBA" id="ARBA00022692"/>
    </source>
</evidence>
<dbReference type="EMBL" id="QGTJ01000009">
    <property type="protein sequence ID" value="PWV59891.1"/>
    <property type="molecule type" value="Genomic_DNA"/>
</dbReference>
<name>A0A317MSA8_9GAMM</name>
<feature type="transmembrane region" description="Helical" evidence="5">
    <location>
        <begin position="458"/>
        <end position="479"/>
    </location>
</feature>
<evidence type="ECO:0000256" key="4">
    <source>
        <dbReference type="ARBA" id="ARBA00023136"/>
    </source>
</evidence>
<dbReference type="InterPro" id="IPR002523">
    <property type="entry name" value="MgTranspt_CorA/ZnTranspt_ZntB"/>
</dbReference>
<evidence type="ECO:0000313" key="6">
    <source>
        <dbReference type="EMBL" id="PWV59891.1"/>
    </source>
</evidence>
<dbReference type="GO" id="GO:0016020">
    <property type="term" value="C:membrane"/>
    <property type="evidence" value="ECO:0007669"/>
    <property type="project" value="UniProtKB-SubCell"/>
</dbReference>
<protein>
    <submittedName>
        <fullName evidence="6">CorA-like Mg2+ transporter protein</fullName>
    </submittedName>
</protein>
<evidence type="ECO:0000313" key="7">
    <source>
        <dbReference type="Proteomes" id="UP000246569"/>
    </source>
</evidence>
<dbReference type="Proteomes" id="UP000246569">
    <property type="component" value="Unassembled WGS sequence"/>
</dbReference>
<feature type="transmembrane region" description="Helical" evidence="5">
    <location>
        <begin position="494"/>
        <end position="513"/>
    </location>
</feature>
<accession>A0A317MSA8</accession>
<dbReference type="Gene3D" id="1.20.58.340">
    <property type="entry name" value="Magnesium transport protein CorA, transmembrane region"/>
    <property type="match status" value="1"/>
</dbReference>
<keyword evidence="4 5" id="KW-0472">Membrane</keyword>
<evidence type="ECO:0000256" key="5">
    <source>
        <dbReference type="SAM" id="Phobius"/>
    </source>
</evidence>
<comment type="subcellular location">
    <subcellularLocation>
        <location evidence="1">Membrane</location>
        <topology evidence="1">Multi-pass membrane protein</topology>
    </subcellularLocation>
</comment>
<dbReference type="InterPro" id="IPR045863">
    <property type="entry name" value="CorA_TM1_TM2"/>
</dbReference>
<dbReference type="GO" id="GO:0046873">
    <property type="term" value="F:metal ion transmembrane transporter activity"/>
    <property type="evidence" value="ECO:0007669"/>
    <property type="project" value="InterPro"/>
</dbReference>
<sequence>MPDHAPRPRVGHFREILLWPLQLMPLREHWQIQNHWQLLEQPGADNPWLKVDDDFSGDAEDFPLSRYREFATFLPHVRRFLYGDGKGSALAAAESPIRVFRRSDVQRVRCTFPDPAQPPLELDVARVELFFFYDIDVTVLAIELHGADIALDLLQELTYRFGRAYPVYWEADGSGGHCLQLVEWLAADGRVLAASDYQDRGKFVRHVGEYRAPIEAAHWEFLLRPLVQHHSAAPGLLRYRQLEYHRMLVMAYLAFDDDPRRLSRNDFMRLALITPPGAPERPPFQGAEADAFEARHCYDRFWNNDADGAPGVRYLCCGEAFTMVGSVHSPYFFAPNGSLLEQFRHQYFLLFLIPHLHKATLLMLSDRLVYWLKQLDIGDPESVKRFKREIRKLKEIFLRFTHRYWFRALTDQYQARELYRMQREFLGTEALYAEVRERIEDMIQYLESDSLRRQANTVVRLTVVTAFGLIGTTVTGYFGMNLLGLEGLGLPLKLLYFFGVLGVTTWVTFYTVVKSKRLSDFLDLLSDEREPPHRKIAAFLKVWMASRRADD</sequence>
<keyword evidence="7" id="KW-1185">Reference proteome</keyword>
<dbReference type="SUPFAM" id="SSF144083">
    <property type="entry name" value="Magnesium transport protein CorA, transmembrane region"/>
    <property type="match status" value="1"/>
</dbReference>
<dbReference type="OrthoDB" id="7052461at2"/>
<proteinExistence type="predicted"/>
<dbReference type="Pfam" id="PF01544">
    <property type="entry name" value="CorA"/>
    <property type="match status" value="1"/>
</dbReference>
<gene>
    <name evidence="6" type="ORF">C7443_109144</name>
</gene>
<comment type="caution">
    <text evidence="6">The sequence shown here is derived from an EMBL/GenBank/DDBJ whole genome shotgun (WGS) entry which is preliminary data.</text>
</comment>
<evidence type="ECO:0000256" key="1">
    <source>
        <dbReference type="ARBA" id="ARBA00004141"/>
    </source>
</evidence>
<keyword evidence="2 5" id="KW-0812">Transmembrane</keyword>
<reference evidence="6 7" key="1">
    <citation type="submission" date="2018-05" db="EMBL/GenBank/DDBJ databases">
        <title>Genomic Encyclopedia of Type Strains, Phase IV (KMG-IV): sequencing the most valuable type-strain genomes for metagenomic binning, comparative biology and taxonomic classification.</title>
        <authorList>
            <person name="Goeker M."/>
        </authorList>
    </citation>
    <scope>NUCLEOTIDE SEQUENCE [LARGE SCALE GENOMIC DNA]</scope>
    <source>
        <strain evidence="6 7">DSM 23606</strain>
    </source>
</reference>